<proteinExistence type="predicted"/>
<name>A0AAE9WYI0_9CAUD</name>
<dbReference type="InterPro" id="IPR058003">
    <property type="entry name" value="Phage_gp12"/>
</dbReference>
<feature type="compositionally biased region" description="Basic and acidic residues" evidence="1">
    <location>
        <begin position="20"/>
        <end position="31"/>
    </location>
</feature>
<protein>
    <submittedName>
        <fullName evidence="2">Tail tubular protein B</fullName>
    </submittedName>
</protein>
<gene>
    <name evidence="2" type="primary">KSC_gp035</name>
</gene>
<evidence type="ECO:0000256" key="1">
    <source>
        <dbReference type="SAM" id="MobiDB-lite"/>
    </source>
</evidence>
<reference evidence="3" key="1">
    <citation type="journal article" date="2024" name="Viruses">
        <title>New Genera and Species of Caulobacter and Brevundimonas Bacteriophages Provide Insights into Phage Genome Evolution.</title>
        <authorList>
            <person name="Ely B."/>
            <person name="Hils M."/>
            <person name="Clarke A."/>
            <person name="Albert M."/>
            <person name="Holness N."/>
            <person name="Lenski J."/>
            <person name="Mohammadi T."/>
        </authorList>
    </citation>
    <scope>NUCLEOTIDE SEQUENCE [LARGE SCALE GENOMIC DNA]</scope>
</reference>
<dbReference type="Pfam" id="PF25675">
    <property type="entry name" value="Phage_nozzle"/>
    <property type="match status" value="2"/>
</dbReference>
<evidence type="ECO:0000313" key="2">
    <source>
        <dbReference type="EMBL" id="WCD56172.1"/>
    </source>
</evidence>
<dbReference type="EMBL" id="OQ135104">
    <property type="protein sequence ID" value="WCD56172.1"/>
    <property type="molecule type" value="Genomic_DNA"/>
</dbReference>
<keyword evidence="3" id="KW-1185">Reference proteome</keyword>
<organism evidence="2 3">
    <name type="scientific">Caulobacter phage KSC</name>
    <dbReference type="NCBI Taxonomy" id="3020398"/>
    <lineage>
        <taxon>Viruses</taxon>
        <taxon>Duplodnaviria</taxon>
        <taxon>Heunggongvirae</taxon>
        <taxon>Uroviricota</taxon>
        <taxon>Caudoviricetes</taxon>
        <taxon>Autographivirales</taxon>
        <taxon>Autonotataviridae</taxon>
        <taxon>Percyvirus</taxon>
        <taxon>Percyvirus KSC</taxon>
    </lineage>
</organism>
<dbReference type="Proteomes" id="UP001221122">
    <property type="component" value="Segment"/>
</dbReference>
<feature type="region of interest" description="Disordered" evidence="1">
    <location>
        <begin position="1"/>
        <end position="46"/>
    </location>
</feature>
<sequence>MAKVSGAYDTVVRGVSEQVPQDRRPGQHHEQINQISDPVRGNARRPGSVLQVEQAKTAYTAPLWAKWLTDTRYHKTLPFQIGGVEYDISYRTKADTQALGNTTFAFAYNKTTKTPVPVVMGAGTAALQSGGVSAIVSVGKYLFIAGNTVVPTYTGTDTWGSTANRQKMAVQFRGGAYSRTFRVKLTKTDNTTIEKTYKTKSSSYPTPLDTSDILSSDPQYQGKINERTAQYNSAVTQWIGSAAADQTPENLATQFAALFTAAGVTGVTAVAGTLCIDNPLYNEVLAEDSGDGSLVRAVGGVVTNVDLVSGVHYPGKIVKVRPKKASQEDALYLRAVAKDPAITSAFTEVTWMEGAGYEMQPTNVFAIATVVGGTLYIGATPAELQSISGDATPTFSKNLVGDQITAPLPYFMNRRIDYLGVFQDRLVIGSGATLFFSRPGDYFNWYRTTVLAIEPNDPLEIAALNAEDDTIKHSTTYDRNLLLFGQNNQYTINGRQTMDPRQPPSIVVQSSYEDAVDAAPVNSGNFVFYTDTHADYTSMHQIQLGAIADNPESYNVTNQLDHYISGKPVEIVPLTNPNCIFLRTDGARNRLYTFAYLDTATGAERLFDSWSRWEWDVDHVGSIVGMSRYEGDLLVHMIKQDGANIWYAVERFSLDTGLSPRPYADSLRPAAGPLANTGFIKTTSPAAPHSYIAFGTGVYRFLGTTLDRHDSFVTDYPTASSEAFVGVHFDGSFTPTNPYMRDSQGKAIVNGRLTLTKVIVSVSDSGGMVVDLESAKGTIRVTDWIGRTLNRANNLIGRASIATGNVSAPIGREVRECKYTIKSKTFLPLTVTAIEWVGQYFNNLRRVN</sequence>
<accession>A0AAE9WYI0</accession>
<evidence type="ECO:0000313" key="3">
    <source>
        <dbReference type="Proteomes" id="UP001221122"/>
    </source>
</evidence>